<proteinExistence type="predicted"/>
<organism evidence="1 2">
    <name type="scientific">Xylaria curta</name>
    <dbReference type="NCBI Taxonomy" id="42375"/>
    <lineage>
        <taxon>Eukaryota</taxon>
        <taxon>Fungi</taxon>
        <taxon>Dikarya</taxon>
        <taxon>Ascomycota</taxon>
        <taxon>Pezizomycotina</taxon>
        <taxon>Sordariomycetes</taxon>
        <taxon>Xylariomycetidae</taxon>
        <taxon>Xylariales</taxon>
        <taxon>Xylariaceae</taxon>
        <taxon>Xylaria</taxon>
    </lineage>
</organism>
<comment type="caution">
    <text evidence="1">The sequence shown here is derived from an EMBL/GenBank/DDBJ whole genome shotgun (WGS) entry which is preliminary data.</text>
</comment>
<evidence type="ECO:0000313" key="1">
    <source>
        <dbReference type="EMBL" id="KAJ2976212.1"/>
    </source>
</evidence>
<accession>A0ACC1NAB5</accession>
<dbReference type="EMBL" id="JAPDGR010002358">
    <property type="protein sequence ID" value="KAJ2976212.1"/>
    <property type="molecule type" value="Genomic_DNA"/>
</dbReference>
<evidence type="ECO:0000313" key="2">
    <source>
        <dbReference type="Proteomes" id="UP001143856"/>
    </source>
</evidence>
<name>A0ACC1NAB5_9PEZI</name>
<gene>
    <name evidence="1" type="ORF">NUW58_g8144</name>
</gene>
<reference evidence="1" key="1">
    <citation type="submission" date="2022-10" db="EMBL/GenBank/DDBJ databases">
        <title>Genome Sequence of Xylaria curta.</title>
        <authorList>
            <person name="Buettner E."/>
        </authorList>
    </citation>
    <scope>NUCLEOTIDE SEQUENCE</scope>
    <source>
        <strain evidence="1">Babe10</strain>
    </source>
</reference>
<protein>
    <submittedName>
        <fullName evidence="1">Uncharacterized protein</fullName>
    </submittedName>
</protein>
<dbReference type="Proteomes" id="UP001143856">
    <property type="component" value="Unassembled WGS sequence"/>
</dbReference>
<sequence length="122" mass="13890">MRSFLRRLHSAQVAALAIMAILLCAWFWPVSDDIYLSRLHRDIKIAESDPNADVYSYLGVSQSATEVEISSAYRNTYRQLVRGSASKAELSLLGAAVRALTTPRLRHKYNRVLKDEELFFDL</sequence>
<keyword evidence="2" id="KW-1185">Reference proteome</keyword>